<sequence>MTSTRPGGSTDVEKLKAKIIDALRTVYDPEIPVNVYDLGLVYDIDIRDGKVKIRLGLTAPGCPVAGQIALMAEEAIRQNVPEIKDVEIELDLETPWNPRRVTPEGRKLLQELFGYDVVEEWIKRYEQLQG</sequence>
<dbReference type="AlphaFoldDB" id="A0A832ZST2"/>
<dbReference type="EMBL" id="DQVR01000031">
    <property type="protein sequence ID" value="HIQ23650.1"/>
    <property type="molecule type" value="Genomic_DNA"/>
</dbReference>
<dbReference type="SUPFAM" id="SSF117916">
    <property type="entry name" value="Fe-S cluster assembly (FSCA) domain-like"/>
    <property type="match status" value="1"/>
</dbReference>
<dbReference type="Proteomes" id="UP000600071">
    <property type="component" value="Unassembled WGS sequence"/>
</dbReference>
<dbReference type="InterPro" id="IPR034904">
    <property type="entry name" value="FSCA_dom_sf"/>
</dbReference>
<evidence type="ECO:0000313" key="3">
    <source>
        <dbReference type="Proteomes" id="UP000600071"/>
    </source>
</evidence>
<gene>
    <name evidence="2" type="ORF">EYH50_01210</name>
</gene>
<organism evidence="2 3">
    <name type="scientific">Pyrodictium delaneyi</name>
    <dbReference type="NCBI Taxonomy" id="1273541"/>
    <lineage>
        <taxon>Archaea</taxon>
        <taxon>Thermoproteota</taxon>
        <taxon>Thermoprotei</taxon>
        <taxon>Desulfurococcales</taxon>
        <taxon>Pyrodictiaceae</taxon>
        <taxon>Pyrodictium</taxon>
    </lineage>
</organism>
<dbReference type="Pfam" id="PF01883">
    <property type="entry name" value="FeS_assembly_P"/>
    <property type="match status" value="1"/>
</dbReference>
<dbReference type="InterPro" id="IPR052339">
    <property type="entry name" value="Fe-S_Maturation_MIP18"/>
</dbReference>
<evidence type="ECO:0000259" key="1">
    <source>
        <dbReference type="Pfam" id="PF01883"/>
    </source>
</evidence>
<dbReference type="Gene3D" id="3.30.300.130">
    <property type="entry name" value="Fe-S cluster assembly (FSCA)"/>
    <property type="match status" value="1"/>
</dbReference>
<dbReference type="PANTHER" id="PTHR42831:SF1">
    <property type="entry name" value="FE-S PROTEIN MATURATION AUXILIARY FACTOR YITW"/>
    <property type="match status" value="1"/>
</dbReference>
<dbReference type="PANTHER" id="PTHR42831">
    <property type="entry name" value="FE-S PROTEIN MATURATION AUXILIARY FACTOR YITW"/>
    <property type="match status" value="1"/>
</dbReference>
<evidence type="ECO:0000313" key="2">
    <source>
        <dbReference type="EMBL" id="HIQ23650.1"/>
    </source>
</evidence>
<proteinExistence type="predicted"/>
<comment type="caution">
    <text evidence="2">The sequence shown here is derived from an EMBL/GenBank/DDBJ whole genome shotgun (WGS) entry which is preliminary data.</text>
</comment>
<accession>A0A832ZST2</accession>
<name>A0A832ZST2_9CREN</name>
<protein>
    <submittedName>
        <fullName evidence="2">DUF59 domain-containing protein</fullName>
    </submittedName>
</protein>
<reference evidence="2" key="1">
    <citation type="journal article" date="2020" name="ISME J.">
        <title>Gammaproteobacteria mediating utilization of methyl-, sulfur- and petroleum organic compounds in deep ocean hydrothermal plumes.</title>
        <authorList>
            <person name="Zhou Z."/>
            <person name="Liu Y."/>
            <person name="Pan J."/>
            <person name="Cron B.R."/>
            <person name="Toner B.M."/>
            <person name="Anantharaman K."/>
            <person name="Breier J.A."/>
            <person name="Dick G.J."/>
            <person name="Li M."/>
        </authorList>
    </citation>
    <scope>NUCLEOTIDE SEQUENCE</scope>
    <source>
        <strain evidence="2">SZUA-1523</strain>
    </source>
</reference>
<dbReference type="InterPro" id="IPR002744">
    <property type="entry name" value="MIP18-like"/>
</dbReference>
<feature type="domain" description="MIP18 family-like" evidence="1">
    <location>
        <begin position="16"/>
        <end position="89"/>
    </location>
</feature>